<dbReference type="PROSITE" id="PS51379">
    <property type="entry name" value="4FE4S_FER_2"/>
    <property type="match status" value="1"/>
</dbReference>
<feature type="domain" description="4Fe-4S ferredoxin-type" evidence="7">
    <location>
        <begin position="19"/>
        <end position="50"/>
    </location>
</feature>
<dbReference type="EMBL" id="LGHB01000001">
    <property type="protein sequence ID" value="KUK97785.1"/>
    <property type="molecule type" value="Genomic_DNA"/>
</dbReference>
<comment type="caution">
    <text evidence="8">The sequence shown here is derived from an EMBL/GenBank/DDBJ whole genome shotgun (WGS) entry which is preliminary data.</text>
</comment>
<keyword evidence="2" id="KW-0004">4Fe-4S</keyword>
<organism evidence="8 11">
    <name type="scientific">Methanothrix harundinacea</name>
    <dbReference type="NCBI Taxonomy" id="301375"/>
    <lineage>
        <taxon>Archaea</taxon>
        <taxon>Methanobacteriati</taxon>
        <taxon>Methanobacteriota</taxon>
        <taxon>Stenosarchaea group</taxon>
        <taxon>Methanomicrobia</taxon>
        <taxon>Methanotrichales</taxon>
        <taxon>Methanotrichaceae</taxon>
        <taxon>Methanothrix</taxon>
    </lineage>
</organism>
<name>A0A124FM88_9EURY</name>
<evidence type="ECO:0000256" key="3">
    <source>
        <dbReference type="ARBA" id="ARBA00022723"/>
    </source>
</evidence>
<dbReference type="InterPro" id="IPR017900">
    <property type="entry name" value="4Fe4S_Fe_S_CS"/>
</dbReference>
<dbReference type="Proteomes" id="UP000057043">
    <property type="component" value="Unassembled WGS sequence"/>
</dbReference>
<comment type="similarity">
    <text evidence="1">Belongs to the HdrC family.</text>
</comment>
<dbReference type="InterPro" id="IPR051460">
    <property type="entry name" value="HdrC_iron-sulfur_subunit"/>
</dbReference>
<evidence type="ECO:0000313" key="8">
    <source>
        <dbReference type="EMBL" id="KUK44007.1"/>
    </source>
</evidence>
<reference evidence="10 11" key="2">
    <citation type="journal article" date="2015" name="MBio">
        <title>Genome-Resolved Metagenomic Analysis Reveals Roles for Candidate Phyla and Other Microbial Community Members in Biogeochemical Transformations in Oil Reservoirs.</title>
        <authorList>
            <person name="Hu P."/>
            <person name="Tom L."/>
            <person name="Singh A."/>
            <person name="Thomas B.C."/>
            <person name="Baker B.J."/>
            <person name="Piceno Y.M."/>
            <person name="Andersen G.L."/>
            <person name="Banfield J.F."/>
        </authorList>
    </citation>
    <scope>NUCLEOTIDE SEQUENCE [LARGE SCALE GENOMIC DNA]</scope>
    <source>
        <strain evidence="8">57_489</strain>
    </source>
</reference>
<dbReference type="EMBL" id="LGFT01000037">
    <property type="protein sequence ID" value="KUK44007.1"/>
    <property type="molecule type" value="Genomic_DNA"/>
</dbReference>
<evidence type="ECO:0000256" key="2">
    <source>
        <dbReference type="ARBA" id="ARBA00022485"/>
    </source>
</evidence>
<dbReference type="InterPro" id="IPR017896">
    <property type="entry name" value="4Fe4S_Fe-S-bd"/>
</dbReference>
<dbReference type="Proteomes" id="UP000053961">
    <property type="component" value="Unassembled WGS sequence"/>
</dbReference>
<keyword evidence="5" id="KW-0408">Iron</keyword>
<dbReference type="PATRIC" id="fig|301375.6.peg.1216"/>
<evidence type="ECO:0000313" key="11">
    <source>
        <dbReference type="Proteomes" id="UP000057043"/>
    </source>
</evidence>
<reference evidence="9" key="1">
    <citation type="journal article" date="2015" name="MBio">
        <title>Genome-resolved metagenomic analysis reveals roles for candidate phyla and other microbial community members in biogeochemical transformations in oil reservoirs.</title>
        <authorList>
            <person name="Hu P."/>
            <person name="Tom L."/>
            <person name="Singh A."/>
            <person name="Thomas B.C."/>
            <person name="Baker B.J."/>
            <person name="Piceno Y.M."/>
            <person name="Andersen G.L."/>
            <person name="Banfield J.F."/>
        </authorList>
    </citation>
    <scope>NUCLEOTIDE SEQUENCE [LARGE SCALE GENOMIC DNA]</scope>
    <source>
        <strain evidence="9">56_747</strain>
    </source>
</reference>
<gene>
    <name evidence="8" type="ORF">XD72_1586</name>
    <name evidence="9" type="ORF">XE07_0199</name>
</gene>
<dbReference type="GO" id="GO:0046872">
    <property type="term" value="F:metal ion binding"/>
    <property type="evidence" value="ECO:0007669"/>
    <property type="project" value="UniProtKB-KW"/>
</dbReference>
<evidence type="ECO:0000256" key="1">
    <source>
        <dbReference type="ARBA" id="ARBA00007097"/>
    </source>
</evidence>
<evidence type="ECO:0000313" key="10">
    <source>
        <dbReference type="Proteomes" id="UP000053961"/>
    </source>
</evidence>
<dbReference type="PANTHER" id="PTHR43255:SF1">
    <property type="entry name" value="IRON-SULFUR-BINDING OXIDOREDUCTASE FADF-RELATED"/>
    <property type="match status" value="1"/>
</dbReference>
<evidence type="ECO:0000256" key="5">
    <source>
        <dbReference type="ARBA" id="ARBA00023004"/>
    </source>
</evidence>
<protein>
    <submittedName>
        <fullName evidence="8">CoB-CoM heterodisulfide reductase, subunit D</fullName>
    </submittedName>
</protein>
<evidence type="ECO:0000259" key="7">
    <source>
        <dbReference type="PROSITE" id="PS51379"/>
    </source>
</evidence>
<dbReference type="Pfam" id="PF02754">
    <property type="entry name" value="CCG"/>
    <property type="match status" value="2"/>
</dbReference>
<dbReference type="Pfam" id="PF13183">
    <property type="entry name" value="Fer4_8"/>
    <property type="match status" value="1"/>
</dbReference>
<evidence type="ECO:0000313" key="9">
    <source>
        <dbReference type="EMBL" id="KUK97785.1"/>
    </source>
</evidence>
<evidence type="ECO:0000256" key="4">
    <source>
        <dbReference type="ARBA" id="ARBA00023002"/>
    </source>
</evidence>
<dbReference type="GO" id="GO:0005886">
    <property type="term" value="C:plasma membrane"/>
    <property type="evidence" value="ECO:0007669"/>
    <property type="project" value="TreeGrafter"/>
</dbReference>
<dbReference type="PROSITE" id="PS00198">
    <property type="entry name" value="4FE4S_FER_1"/>
    <property type="match status" value="1"/>
</dbReference>
<keyword evidence="6" id="KW-0411">Iron-sulfur</keyword>
<proteinExistence type="inferred from homology"/>
<dbReference type="PANTHER" id="PTHR43255">
    <property type="entry name" value="IRON-SULFUR-BINDING OXIDOREDUCTASE FADF-RELATED-RELATED"/>
    <property type="match status" value="1"/>
</dbReference>
<accession>A0A124FM88</accession>
<dbReference type="GO" id="GO:0016491">
    <property type="term" value="F:oxidoreductase activity"/>
    <property type="evidence" value="ECO:0007669"/>
    <property type="project" value="UniProtKB-KW"/>
</dbReference>
<dbReference type="GO" id="GO:0051539">
    <property type="term" value="F:4 iron, 4 sulfur cluster binding"/>
    <property type="evidence" value="ECO:0007669"/>
    <property type="project" value="UniProtKB-KW"/>
</dbReference>
<dbReference type="Gene3D" id="1.10.1060.10">
    <property type="entry name" value="Alpha-helical ferredoxin"/>
    <property type="match status" value="1"/>
</dbReference>
<sequence length="457" mass="51156">MAEDKKSPAGKPLLSGFLMSTQLMELDGCTRCQECMKWCPTYDVYKDRPEITPMYKIAKFRELLGSQHGLRAKLFGAKPLNEDEVNQFMDDTYMCTTCGVCGTVCESGINTVELWEAIRPNLVKRGNGPWGKQSFFPMLLGKDRNPYQAKQEDRLCFVPDDAEVLDSAKIAYFAGCTAAYRQQALGVATVRILNALDIPFCMLGKDEWCCSSALVRTGQRDVMRDHAVHNVDAIKDRGVETVVYACAGCLRTATIDWPRWYEGYIPYKNVPLAVYLREKIQNGEVEWKRALNDLNVTFHDPCHSGRHLMHVNGRDWAFEAPRDVYNSIPGLNYKEMTRSREFQRCCGAGGGVKAGQPDLALGCATARVNDGLAVNADVISSTCPFCRRNIMDGRNAMKSEVKVADQVELMAAAMGLDVTIPDNPYMEYQEQDEILCKGEVCQLEEVAETKAQDVDAY</sequence>
<dbReference type="InterPro" id="IPR004017">
    <property type="entry name" value="Cys_rich_dom"/>
</dbReference>
<dbReference type="SUPFAM" id="SSF46548">
    <property type="entry name" value="alpha-helical ferredoxin"/>
    <property type="match status" value="1"/>
</dbReference>
<dbReference type="AlphaFoldDB" id="A0A124FM88"/>
<dbReference type="InterPro" id="IPR009051">
    <property type="entry name" value="Helical_ferredxn"/>
</dbReference>
<evidence type="ECO:0000256" key="6">
    <source>
        <dbReference type="ARBA" id="ARBA00023014"/>
    </source>
</evidence>
<keyword evidence="4" id="KW-0560">Oxidoreductase</keyword>
<keyword evidence="3" id="KW-0479">Metal-binding</keyword>